<dbReference type="Pfam" id="PF13735">
    <property type="entry name" value="tRNA_NucTran2_2"/>
    <property type="match status" value="1"/>
</dbReference>
<dbReference type="Pfam" id="PF12627">
    <property type="entry name" value="PolyA_pol_RNAbd"/>
    <property type="match status" value="1"/>
</dbReference>
<dbReference type="EC" id="3.1.4.-" evidence="14"/>
<name>A0A841R814_9SPIO</name>
<evidence type="ECO:0000256" key="8">
    <source>
        <dbReference type="ARBA" id="ARBA00022884"/>
    </source>
</evidence>
<feature type="coiled-coil region" evidence="10">
    <location>
        <begin position="366"/>
        <end position="393"/>
    </location>
</feature>
<dbReference type="RefSeq" id="WP_184743921.1">
    <property type="nucleotide sequence ID" value="NZ_JACHGJ010000001.1"/>
</dbReference>
<comment type="caution">
    <text evidence="14">The sequence shown here is derived from an EMBL/GenBank/DDBJ whole genome shotgun (WGS) entry which is preliminary data.</text>
</comment>
<dbReference type="InterPro" id="IPR003607">
    <property type="entry name" value="HD/PDEase_dom"/>
</dbReference>
<dbReference type="PANTHER" id="PTHR46173">
    <property type="entry name" value="CCA TRNA NUCLEOTIDYLTRANSFERASE 1, MITOCHONDRIAL"/>
    <property type="match status" value="1"/>
</dbReference>
<keyword evidence="8 9" id="KW-0694">RNA-binding</keyword>
<dbReference type="Gene3D" id="1.10.3090.10">
    <property type="entry name" value="cca-adding enzyme, domain 2"/>
    <property type="match status" value="1"/>
</dbReference>
<dbReference type="Pfam" id="PF01743">
    <property type="entry name" value="PolyA_pol"/>
    <property type="match status" value="1"/>
</dbReference>
<dbReference type="SUPFAM" id="SSF81891">
    <property type="entry name" value="Poly A polymerase C-terminal region-like"/>
    <property type="match status" value="1"/>
</dbReference>
<evidence type="ECO:0000256" key="10">
    <source>
        <dbReference type="SAM" id="Coils"/>
    </source>
</evidence>
<dbReference type="GO" id="GO:0000166">
    <property type="term" value="F:nucleotide binding"/>
    <property type="evidence" value="ECO:0007669"/>
    <property type="project" value="UniProtKB-KW"/>
</dbReference>
<keyword evidence="10" id="KW-0175">Coiled coil</keyword>
<dbReference type="Gene3D" id="1.10.246.80">
    <property type="match status" value="1"/>
</dbReference>
<dbReference type="GO" id="GO:0004810">
    <property type="term" value="F:CCA tRNA nucleotidyltransferase activity"/>
    <property type="evidence" value="ECO:0007669"/>
    <property type="project" value="UniProtKB-EC"/>
</dbReference>
<proteinExistence type="inferred from homology"/>
<evidence type="ECO:0000259" key="13">
    <source>
        <dbReference type="Pfam" id="PF13735"/>
    </source>
</evidence>
<keyword evidence="2 9" id="KW-0808">Transferase</keyword>
<organism evidence="14 15">
    <name type="scientific">Spirochaeta isovalerica</name>
    <dbReference type="NCBI Taxonomy" id="150"/>
    <lineage>
        <taxon>Bacteria</taxon>
        <taxon>Pseudomonadati</taxon>
        <taxon>Spirochaetota</taxon>
        <taxon>Spirochaetia</taxon>
        <taxon>Spirochaetales</taxon>
        <taxon>Spirochaetaceae</taxon>
        <taxon>Spirochaeta</taxon>
    </lineage>
</organism>
<dbReference type="GO" id="GO:0046872">
    <property type="term" value="F:metal ion binding"/>
    <property type="evidence" value="ECO:0007669"/>
    <property type="project" value="UniProtKB-KW"/>
</dbReference>
<keyword evidence="14" id="KW-0378">Hydrolase</keyword>
<keyword evidence="7" id="KW-0460">Magnesium</keyword>
<dbReference type="InterPro" id="IPR043519">
    <property type="entry name" value="NT_sf"/>
</dbReference>
<dbReference type="EMBL" id="JACHGJ010000001">
    <property type="protein sequence ID" value="MBB6479109.1"/>
    <property type="molecule type" value="Genomic_DNA"/>
</dbReference>
<evidence type="ECO:0000256" key="5">
    <source>
        <dbReference type="ARBA" id="ARBA00022723"/>
    </source>
</evidence>
<dbReference type="GO" id="GO:1990817">
    <property type="term" value="F:poly(A) RNA polymerase activity"/>
    <property type="evidence" value="ECO:0007669"/>
    <property type="project" value="UniProtKB-EC"/>
</dbReference>
<evidence type="ECO:0000256" key="4">
    <source>
        <dbReference type="ARBA" id="ARBA00022695"/>
    </source>
</evidence>
<reference evidence="14 15" key="1">
    <citation type="submission" date="2020-08" db="EMBL/GenBank/DDBJ databases">
        <title>Genomic Encyclopedia of Type Strains, Phase IV (KMG-IV): sequencing the most valuable type-strain genomes for metagenomic binning, comparative biology and taxonomic classification.</title>
        <authorList>
            <person name="Goeker M."/>
        </authorList>
    </citation>
    <scope>NUCLEOTIDE SEQUENCE [LARGE SCALE GENOMIC DNA]</scope>
    <source>
        <strain evidence="14 15">DSM 2461</strain>
    </source>
</reference>
<dbReference type="GO" id="GO:0008033">
    <property type="term" value="P:tRNA processing"/>
    <property type="evidence" value="ECO:0007669"/>
    <property type="project" value="UniProtKB-KW"/>
</dbReference>
<keyword evidence="3" id="KW-0819">tRNA processing</keyword>
<evidence type="ECO:0000256" key="7">
    <source>
        <dbReference type="ARBA" id="ARBA00022842"/>
    </source>
</evidence>
<evidence type="ECO:0000259" key="12">
    <source>
        <dbReference type="Pfam" id="PF12627"/>
    </source>
</evidence>
<dbReference type="SUPFAM" id="SSF81301">
    <property type="entry name" value="Nucleotidyltransferase"/>
    <property type="match status" value="1"/>
</dbReference>
<evidence type="ECO:0000313" key="15">
    <source>
        <dbReference type="Proteomes" id="UP000587760"/>
    </source>
</evidence>
<dbReference type="CDD" id="cd00077">
    <property type="entry name" value="HDc"/>
    <property type="match status" value="1"/>
</dbReference>
<dbReference type="InterPro" id="IPR050264">
    <property type="entry name" value="Bact_CCA-adding_enz_type3_sf"/>
</dbReference>
<comment type="similarity">
    <text evidence="9">Belongs to the tRNA nucleotidyltransferase/poly(A) polymerase family.</text>
</comment>
<evidence type="ECO:0000313" key="14">
    <source>
        <dbReference type="EMBL" id="MBB6479109.1"/>
    </source>
</evidence>
<comment type="cofactor">
    <cofactor evidence="1">
        <name>Mg(2+)</name>
        <dbReference type="ChEBI" id="CHEBI:18420"/>
    </cofactor>
</comment>
<dbReference type="GO" id="GO:0016787">
    <property type="term" value="F:hydrolase activity"/>
    <property type="evidence" value="ECO:0007669"/>
    <property type="project" value="UniProtKB-KW"/>
</dbReference>
<keyword evidence="15" id="KW-1185">Reference proteome</keyword>
<dbReference type="CDD" id="cd05398">
    <property type="entry name" value="NT_ClassII-CCAase"/>
    <property type="match status" value="1"/>
</dbReference>
<evidence type="ECO:0000256" key="2">
    <source>
        <dbReference type="ARBA" id="ARBA00022679"/>
    </source>
</evidence>
<dbReference type="EC" id="2.7.7.72" evidence="14"/>
<gene>
    <name evidence="14" type="ORF">HNR50_000742</name>
</gene>
<keyword evidence="6" id="KW-0547">Nucleotide-binding</keyword>
<evidence type="ECO:0000256" key="1">
    <source>
        <dbReference type="ARBA" id="ARBA00001946"/>
    </source>
</evidence>
<evidence type="ECO:0000259" key="11">
    <source>
        <dbReference type="Pfam" id="PF01743"/>
    </source>
</evidence>
<dbReference type="InterPro" id="IPR002646">
    <property type="entry name" value="PolA_pol_head_dom"/>
</dbReference>
<dbReference type="Gene3D" id="3.30.460.10">
    <property type="entry name" value="Beta Polymerase, domain 2"/>
    <property type="match status" value="1"/>
</dbReference>
<sequence length="455" mass="52348">MTIRVSEDLKKIASILNEKGFSCYLVGGAVRNQLLGIEEKDYDLATDALPDDIIRIFRKVIPTGIKHGTVTVLFKGEAYEVTTFRVDGKYTDGRRPDSISYTSDINEDLKRRDFTINSIAYDILNEKLIDPNNGLSDLDKKTIRAIGNPDERFQEDGLRPLRACRFAAQLNFDLENETFKAIGRNLDKFRIVSKERIYDELVKTMKARKPSTTFRLLLESGLLEIISPDLTACSGLEQREKHKLDVFEHLITTCDYCPQNDIDLRFAGLFHDIGKKDALVFNSEGIPTFHNHEIHSARKAVKIMKNLKFPNKSIQRIEHLIRHHMFNYESIWTDAGVRRFIARVGLDQIDDLLTLQKADMASMWTSDEDYDLLKELKNRIDNLTEKNQAFTIKSLNINGNDLFMDGGIPRSPVMGQILESLLELVLENPDYNDRDFLLARAREIYENYTESVEER</sequence>
<dbReference type="Proteomes" id="UP000587760">
    <property type="component" value="Unassembled WGS sequence"/>
</dbReference>
<dbReference type="EC" id="2.7.7.19" evidence="14"/>
<dbReference type="GO" id="GO:0000049">
    <property type="term" value="F:tRNA binding"/>
    <property type="evidence" value="ECO:0007669"/>
    <property type="project" value="TreeGrafter"/>
</dbReference>
<keyword evidence="5" id="KW-0479">Metal-binding</keyword>
<feature type="domain" description="CCA-adding enzyme C-terminal" evidence="13">
    <location>
        <begin position="298"/>
        <end position="439"/>
    </location>
</feature>
<evidence type="ECO:0000256" key="9">
    <source>
        <dbReference type="RuleBase" id="RU003953"/>
    </source>
</evidence>
<keyword evidence="4 14" id="KW-0548">Nucleotidyltransferase</keyword>
<feature type="domain" description="Poly A polymerase head" evidence="11">
    <location>
        <begin position="23"/>
        <end position="144"/>
    </location>
</feature>
<evidence type="ECO:0000256" key="3">
    <source>
        <dbReference type="ARBA" id="ARBA00022694"/>
    </source>
</evidence>
<feature type="domain" description="tRNA nucleotidyltransferase/poly(A) polymerase RNA and SrmB- binding" evidence="12">
    <location>
        <begin position="171"/>
        <end position="232"/>
    </location>
</feature>
<dbReference type="EC" id="3.1.3.-" evidence="14"/>
<dbReference type="InterPro" id="IPR032828">
    <property type="entry name" value="PolyA_RNA-bd"/>
</dbReference>
<protein>
    <submittedName>
        <fullName evidence="14">Poly(A) polymerase/tRNA nucleotidyltransferase (CCA-adding enzyme)</fullName>
        <ecNumber evidence="14">2.7.7.19</ecNumber>
        <ecNumber evidence="14">2.7.7.72</ecNumber>
        <ecNumber evidence="14">3.1.3.-</ecNumber>
        <ecNumber evidence="14">3.1.4.-</ecNumber>
    </submittedName>
</protein>
<dbReference type="InterPro" id="IPR032810">
    <property type="entry name" value="CCA-adding_enz_C"/>
</dbReference>
<dbReference type="AlphaFoldDB" id="A0A841R814"/>
<dbReference type="PANTHER" id="PTHR46173:SF1">
    <property type="entry name" value="CCA TRNA NUCLEOTIDYLTRANSFERASE 1, MITOCHONDRIAL"/>
    <property type="match status" value="1"/>
</dbReference>
<accession>A0A841R814</accession>
<evidence type="ECO:0000256" key="6">
    <source>
        <dbReference type="ARBA" id="ARBA00022741"/>
    </source>
</evidence>